<dbReference type="InterPro" id="IPR036388">
    <property type="entry name" value="WH-like_DNA-bd_sf"/>
</dbReference>
<keyword evidence="3" id="KW-0804">Transcription</keyword>
<dbReference type="SUPFAM" id="SSF46785">
    <property type="entry name" value="Winged helix' DNA-binding domain"/>
    <property type="match status" value="1"/>
</dbReference>
<organism evidence="5 6">
    <name type="scientific">Nocardioides ginsengisegetis</name>
    <dbReference type="NCBI Taxonomy" id="661491"/>
    <lineage>
        <taxon>Bacteria</taxon>
        <taxon>Bacillati</taxon>
        <taxon>Actinomycetota</taxon>
        <taxon>Actinomycetes</taxon>
        <taxon>Propionibacteriales</taxon>
        <taxon>Nocardioidaceae</taxon>
        <taxon>Nocardioides</taxon>
    </lineage>
</organism>
<evidence type="ECO:0000256" key="2">
    <source>
        <dbReference type="ARBA" id="ARBA00023125"/>
    </source>
</evidence>
<evidence type="ECO:0000313" key="6">
    <source>
        <dbReference type="Proteomes" id="UP000580910"/>
    </source>
</evidence>
<keyword evidence="1" id="KW-0805">Transcription regulation</keyword>
<dbReference type="PANTHER" id="PTHR33204:SF18">
    <property type="entry name" value="TRANSCRIPTIONAL REGULATORY PROTEIN"/>
    <property type="match status" value="1"/>
</dbReference>
<dbReference type="Gene3D" id="1.10.10.10">
    <property type="entry name" value="Winged helix-like DNA-binding domain superfamily/Winged helix DNA-binding domain"/>
    <property type="match status" value="1"/>
</dbReference>
<dbReference type="InterPro" id="IPR036527">
    <property type="entry name" value="SCP2_sterol-bd_dom_sf"/>
</dbReference>
<gene>
    <name evidence="5" type="ORF">FB382_003154</name>
</gene>
<reference evidence="5 6" key="1">
    <citation type="submission" date="2020-07" db="EMBL/GenBank/DDBJ databases">
        <title>Sequencing the genomes of 1000 actinobacteria strains.</title>
        <authorList>
            <person name="Klenk H.-P."/>
        </authorList>
    </citation>
    <scope>NUCLEOTIDE SEQUENCE [LARGE SCALE GENOMIC DNA]</scope>
    <source>
        <strain evidence="5 6">DSM 21349</strain>
    </source>
</reference>
<dbReference type="Pfam" id="PF01638">
    <property type="entry name" value="HxlR"/>
    <property type="match status" value="1"/>
</dbReference>
<dbReference type="GO" id="GO:0003677">
    <property type="term" value="F:DNA binding"/>
    <property type="evidence" value="ECO:0007669"/>
    <property type="project" value="UniProtKB-KW"/>
</dbReference>
<dbReference type="Proteomes" id="UP000580910">
    <property type="component" value="Unassembled WGS sequence"/>
</dbReference>
<dbReference type="EMBL" id="JACGXA010000001">
    <property type="protein sequence ID" value="MBA8804863.1"/>
    <property type="molecule type" value="Genomic_DNA"/>
</dbReference>
<name>A0A7W3J217_9ACTN</name>
<sequence length="217" mass="23952">MSNAIRLVGDRWSLLVVRELAVGNTRFTEIHDALPGLSKSLLASRLRYLEGLAIVERHPSETPDRRSRTRYVLSPAGWGLAPVLQALGGWALEWYVPEETKDVLHVLQQLERRLDRAMLPKRRVSIQFHFAEPSAPSGYVRVDGADVRTCLGESEPASDLLVEATLPVLTDLCAGRSGWRDAIDVRAVKLAGPAALVQAFPMWFPLTRTPASVPTPA</sequence>
<dbReference type="InterPro" id="IPR036390">
    <property type="entry name" value="WH_DNA-bd_sf"/>
</dbReference>
<feature type="domain" description="HTH hxlR-type" evidence="4">
    <location>
        <begin position="1"/>
        <end position="99"/>
    </location>
</feature>
<comment type="caution">
    <text evidence="5">The sequence shown here is derived from an EMBL/GenBank/DDBJ whole genome shotgun (WGS) entry which is preliminary data.</text>
</comment>
<keyword evidence="6" id="KW-1185">Reference proteome</keyword>
<dbReference type="SUPFAM" id="SSF55718">
    <property type="entry name" value="SCP-like"/>
    <property type="match status" value="1"/>
</dbReference>
<dbReference type="AlphaFoldDB" id="A0A7W3J217"/>
<dbReference type="PANTHER" id="PTHR33204">
    <property type="entry name" value="TRANSCRIPTIONAL REGULATOR, MARR FAMILY"/>
    <property type="match status" value="1"/>
</dbReference>
<evidence type="ECO:0000313" key="5">
    <source>
        <dbReference type="EMBL" id="MBA8804863.1"/>
    </source>
</evidence>
<accession>A0A7W3J217</accession>
<proteinExistence type="predicted"/>
<keyword evidence="2 5" id="KW-0238">DNA-binding</keyword>
<protein>
    <submittedName>
        <fullName evidence="5">DNA-binding HxlR family transcriptional regulator</fullName>
    </submittedName>
</protein>
<evidence type="ECO:0000256" key="3">
    <source>
        <dbReference type="ARBA" id="ARBA00023163"/>
    </source>
</evidence>
<dbReference type="RefSeq" id="WP_182540701.1">
    <property type="nucleotide sequence ID" value="NZ_JACGXA010000001.1"/>
</dbReference>
<dbReference type="InterPro" id="IPR002577">
    <property type="entry name" value="HTH_HxlR"/>
</dbReference>
<dbReference type="PROSITE" id="PS51118">
    <property type="entry name" value="HTH_HXLR"/>
    <property type="match status" value="1"/>
</dbReference>
<evidence type="ECO:0000256" key="1">
    <source>
        <dbReference type="ARBA" id="ARBA00023015"/>
    </source>
</evidence>
<evidence type="ECO:0000259" key="4">
    <source>
        <dbReference type="PROSITE" id="PS51118"/>
    </source>
</evidence>